<evidence type="ECO:0000313" key="2">
    <source>
        <dbReference type="EMBL" id="MFF0543227.1"/>
    </source>
</evidence>
<dbReference type="InterPro" id="IPR006674">
    <property type="entry name" value="HD_domain"/>
</dbReference>
<keyword evidence="3" id="KW-1185">Reference proteome</keyword>
<protein>
    <submittedName>
        <fullName evidence="2">HD domain-containing protein</fullName>
    </submittedName>
</protein>
<dbReference type="RefSeq" id="WP_387699906.1">
    <property type="nucleotide sequence ID" value="NZ_JBIAMX010000005.1"/>
</dbReference>
<evidence type="ECO:0000313" key="3">
    <source>
        <dbReference type="Proteomes" id="UP001601444"/>
    </source>
</evidence>
<name>A0ABW6PLH2_9NOCA</name>
<dbReference type="Proteomes" id="UP001601444">
    <property type="component" value="Unassembled WGS sequence"/>
</dbReference>
<accession>A0ABW6PLH2</accession>
<proteinExistence type="predicted"/>
<gene>
    <name evidence="2" type="ORF">ACFYTF_10350</name>
</gene>
<dbReference type="Gene3D" id="1.10.3210.10">
    <property type="entry name" value="Hypothetical protein af1432"/>
    <property type="match status" value="1"/>
</dbReference>
<evidence type="ECO:0000259" key="1">
    <source>
        <dbReference type="Pfam" id="PF01966"/>
    </source>
</evidence>
<dbReference type="EMBL" id="JBIAMX010000005">
    <property type="protein sequence ID" value="MFF0543227.1"/>
    <property type="molecule type" value="Genomic_DNA"/>
</dbReference>
<sequence>MVAQPYGALEDDLARRLAPWDTALGADRKAYVHHILRVLAIADLLFARTGAAGAPGSEREEFRTAAAFHDLGIWAAGTFDYLEPSCALATEWLIAEGREDLTDPVCAMIRDHHRLRAAGGPAEAVELFRRADSVDVTLGARRFGLRYSAYSRLTERWPDAGFHARLVELTWRRALIHPLSPLPMLRW</sequence>
<reference evidence="2 3" key="1">
    <citation type="submission" date="2024-10" db="EMBL/GenBank/DDBJ databases">
        <title>The Natural Products Discovery Center: Release of the First 8490 Sequenced Strains for Exploring Actinobacteria Biosynthetic Diversity.</title>
        <authorList>
            <person name="Kalkreuter E."/>
            <person name="Kautsar S.A."/>
            <person name="Yang D."/>
            <person name="Bader C.D."/>
            <person name="Teijaro C.N."/>
            <person name="Fluegel L."/>
            <person name="Davis C.M."/>
            <person name="Simpson J.R."/>
            <person name="Lauterbach L."/>
            <person name="Steele A.D."/>
            <person name="Gui C."/>
            <person name="Meng S."/>
            <person name="Li G."/>
            <person name="Viehrig K."/>
            <person name="Ye F."/>
            <person name="Su P."/>
            <person name="Kiefer A.F."/>
            <person name="Nichols A."/>
            <person name="Cepeda A.J."/>
            <person name="Yan W."/>
            <person name="Fan B."/>
            <person name="Jiang Y."/>
            <person name="Adhikari A."/>
            <person name="Zheng C.-J."/>
            <person name="Schuster L."/>
            <person name="Cowan T.M."/>
            <person name="Smanski M.J."/>
            <person name="Chevrette M.G."/>
            <person name="De Carvalho L.P.S."/>
            <person name="Shen B."/>
        </authorList>
    </citation>
    <scope>NUCLEOTIDE SEQUENCE [LARGE SCALE GENOMIC DNA]</scope>
    <source>
        <strain evidence="2 3">NPDC004045</strain>
    </source>
</reference>
<organism evidence="2 3">
    <name type="scientific">Nocardia thailandica</name>
    <dbReference type="NCBI Taxonomy" id="257275"/>
    <lineage>
        <taxon>Bacteria</taxon>
        <taxon>Bacillati</taxon>
        <taxon>Actinomycetota</taxon>
        <taxon>Actinomycetes</taxon>
        <taxon>Mycobacteriales</taxon>
        <taxon>Nocardiaceae</taxon>
        <taxon>Nocardia</taxon>
    </lineage>
</organism>
<dbReference type="Pfam" id="PF01966">
    <property type="entry name" value="HD"/>
    <property type="match status" value="1"/>
</dbReference>
<feature type="domain" description="HD" evidence="1">
    <location>
        <begin position="32"/>
        <end position="135"/>
    </location>
</feature>
<dbReference type="SUPFAM" id="SSF109604">
    <property type="entry name" value="HD-domain/PDEase-like"/>
    <property type="match status" value="1"/>
</dbReference>
<comment type="caution">
    <text evidence="2">The sequence shown here is derived from an EMBL/GenBank/DDBJ whole genome shotgun (WGS) entry which is preliminary data.</text>
</comment>